<sequence>MENACFSGANVSGILITRRLLTFNSDKPTGTKFPSFELIETSIFASILPGTSKRRVCAEETPVALLFKSEIAGIVTNLVADATGATKSAPSDRKPFLRSSNKNELTRPDLVLTAITIESSPGIKVSTEIALLEFAAIATLFGSTAPVGV</sequence>
<accession>A0A6J6H202</accession>
<dbReference type="AlphaFoldDB" id="A0A6J6H202"/>
<name>A0A6J6H202_9ZZZZ</name>
<dbReference type="EMBL" id="CAEZUT010000017">
    <property type="protein sequence ID" value="CAB4605859.1"/>
    <property type="molecule type" value="Genomic_DNA"/>
</dbReference>
<reference evidence="1" key="1">
    <citation type="submission" date="2020-05" db="EMBL/GenBank/DDBJ databases">
        <authorList>
            <person name="Chiriac C."/>
            <person name="Salcher M."/>
            <person name="Ghai R."/>
            <person name="Kavagutti S V."/>
        </authorList>
    </citation>
    <scope>NUCLEOTIDE SEQUENCE</scope>
</reference>
<proteinExistence type="predicted"/>
<gene>
    <name evidence="1" type="ORF">UFOPK1854_00268</name>
</gene>
<protein>
    <submittedName>
        <fullName evidence="1">Unannotated protein</fullName>
    </submittedName>
</protein>
<evidence type="ECO:0000313" key="1">
    <source>
        <dbReference type="EMBL" id="CAB4605859.1"/>
    </source>
</evidence>
<organism evidence="1">
    <name type="scientific">freshwater metagenome</name>
    <dbReference type="NCBI Taxonomy" id="449393"/>
    <lineage>
        <taxon>unclassified sequences</taxon>
        <taxon>metagenomes</taxon>
        <taxon>ecological metagenomes</taxon>
    </lineage>
</organism>